<protein>
    <submittedName>
        <fullName evidence="2">Uncharacterized protein</fullName>
    </submittedName>
</protein>
<sequence length="48" mass="5595">MQNFRKKSKTANFPPQKMAKSGQNLRHIFLPFILSFLKPLIINNTTYA</sequence>
<organism evidence="2 3">
    <name type="scientific">Fibrisoma limi BUZ 3</name>
    <dbReference type="NCBI Taxonomy" id="1185876"/>
    <lineage>
        <taxon>Bacteria</taxon>
        <taxon>Pseudomonadati</taxon>
        <taxon>Bacteroidota</taxon>
        <taxon>Cytophagia</taxon>
        <taxon>Cytophagales</taxon>
        <taxon>Spirosomataceae</taxon>
        <taxon>Fibrisoma</taxon>
    </lineage>
</organism>
<evidence type="ECO:0000313" key="2">
    <source>
        <dbReference type="EMBL" id="CCH54611.1"/>
    </source>
</evidence>
<accession>I2GL35</accession>
<feature type="region of interest" description="Disordered" evidence="1">
    <location>
        <begin position="1"/>
        <end position="20"/>
    </location>
</feature>
<dbReference type="STRING" id="1185876.BN8_03801"/>
<name>I2GL35_9BACT</name>
<evidence type="ECO:0000313" key="3">
    <source>
        <dbReference type="Proteomes" id="UP000009309"/>
    </source>
</evidence>
<dbReference type="Proteomes" id="UP000009309">
    <property type="component" value="Unassembled WGS sequence"/>
</dbReference>
<comment type="caution">
    <text evidence="2">The sequence shown here is derived from an EMBL/GenBank/DDBJ whole genome shotgun (WGS) entry which is preliminary data.</text>
</comment>
<evidence type="ECO:0000256" key="1">
    <source>
        <dbReference type="SAM" id="MobiDB-lite"/>
    </source>
</evidence>
<dbReference type="AlphaFoldDB" id="I2GL35"/>
<proteinExistence type="predicted"/>
<gene>
    <name evidence="2" type="ORF">BN8_03801</name>
</gene>
<dbReference type="EMBL" id="CAIT01000007">
    <property type="protein sequence ID" value="CCH54611.1"/>
    <property type="molecule type" value="Genomic_DNA"/>
</dbReference>
<keyword evidence="3" id="KW-1185">Reference proteome</keyword>
<reference evidence="2 3" key="1">
    <citation type="journal article" date="2012" name="J. Bacteriol.">
        <title>Genome Sequence of the Filamentous Bacterium Fibrisoma limi BUZ 3T.</title>
        <authorList>
            <person name="Filippini M."/>
            <person name="Qi W."/>
            <person name="Jaenicke S."/>
            <person name="Goesmann A."/>
            <person name="Smits T.H."/>
            <person name="Bagheri H.C."/>
        </authorList>
    </citation>
    <scope>NUCLEOTIDE SEQUENCE [LARGE SCALE GENOMIC DNA]</scope>
    <source>
        <strain evidence="3">BUZ 3T</strain>
    </source>
</reference>